<protein>
    <submittedName>
        <fullName evidence="1">Uncharacterized protein</fullName>
    </submittedName>
</protein>
<dbReference type="EMBL" id="JAUTXU010000034">
    <property type="protein sequence ID" value="KAK3718045.1"/>
    <property type="molecule type" value="Genomic_DNA"/>
</dbReference>
<accession>A0ACC3NJN9</accession>
<sequence>MALAIAEIMDIEYIWTSDSDSLVYPETIHQTMCTMAGDANVGGASTSLYIHNAKDTVVTQMTNGVYLTELYLARSFFGATSANDCQSGPCAAFRAVALPRILLKWYKQSVMGHWMVVNEDRHLTTRLMLDGWKTIFVSDVLTATETPRTLRGWLLQQVRWARAVHIETLHRPQVYLLQSPILFFGALRRQMSVFLIPLNVALYLLLGRPFYWKFTAIDIANRIIWTTFYLGLRNPYPAGKGSWIYILPAQIFYNIPLPAVQLWSLLTVTTDGWGTTMRAEKSPRVSLKTKAFDMGFFVLWLSMLGATLGRWVASWNDLATSQVLLCQGAAGILCLFGLGVWLVRLQY</sequence>
<keyword evidence="2" id="KW-1185">Reference proteome</keyword>
<evidence type="ECO:0000313" key="2">
    <source>
        <dbReference type="Proteomes" id="UP001281147"/>
    </source>
</evidence>
<organism evidence="1 2">
    <name type="scientific">Vermiconidia calcicola</name>
    <dbReference type="NCBI Taxonomy" id="1690605"/>
    <lineage>
        <taxon>Eukaryota</taxon>
        <taxon>Fungi</taxon>
        <taxon>Dikarya</taxon>
        <taxon>Ascomycota</taxon>
        <taxon>Pezizomycotina</taxon>
        <taxon>Dothideomycetes</taxon>
        <taxon>Dothideomycetidae</taxon>
        <taxon>Mycosphaerellales</taxon>
        <taxon>Extremaceae</taxon>
        <taxon>Vermiconidia</taxon>
    </lineage>
</organism>
<name>A0ACC3NJN9_9PEZI</name>
<evidence type="ECO:0000313" key="1">
    <source>
        <dbReference type="EMBL" id="KAK3718045.1"/>
    </source>
</evidence>
<comment type="caution">
    <text evidence="1">The sequence shown here is derived from an EMBL/GenBank/DDBJ whole genome shotgun (WGS) entry which is preliminary data.</text>
</comment>
<proteinExistence type="predicted"/>
<reference evidence="1" key="1">
    <citation type="submission" date="2023-07" db="EMBL/GenBank/DDBJ databases">
        <title>Black Yeasts Isolated from many extreme environments.</title>
        <authorList>
            <person name="Coleine C."/>
            <person name="Stajich J.E."/>
            <person name="Selbmann L."/>
        </authorList>
    </citation>
    <scope>NUCLEOTIDE SEQUENCE</scope>
    <source>
        <strain evidence="1">CCFEE 5714</strain>
    </source>
</reference>
<gene>
    <name evidence="1" type="ORF">LTR37_005471</name>
</gene>
<dbReference type="Proteomes" id="UP001281147">
    <property type="component" value="Unassembled WGS sequence"/>
</dbReference>